<feature type="transmembrane region" description="Helical" evidence="1">
    <location>
        <begin position="6"/>
        <end position="23"/>
    </location>
</feature>
<comment type="caution">
    <text evidence="2">The sequence shown here is derived from an EMBL/GenBank/DDBJ whole genome shotgun (WGS) entry which is preliminary data.</text>
</comment>
<sequence length="267" mass="30944">MVKMFWTYVVIFVVVVIDGFLFNRDTREVRFCIYYAFYYGFHWYCSFRRRGEIKEESIKRVSGQEIMRSDVREIVSFPSLWGMPSYFSTQIYTQEDAAEPAMKVSLTGKGLIALADGRLNDWVIDDEAITITRKVGEGRRILLTFLGRHYTHVHLKFGVFALIPLAAINNMLEMVSFLYIILLFFAGCGVERLKDFRKIAVILDDMGIRVNEGEERERFLAYSDIAKVEKGFIHTKVTAKNGELMRFPGAWPLLPELVRKFAGLKKD</sequence>
<reference evidence="2 3" key="1">
    <citation type="submission" date="2023-07" db="EMBL/GenBank/DDBJ databases">
        <title>The novel representative of Negativicutes class, Anaeroselena agilis gen. nov. sp. nov.</title>
        <authorList>
            <person name="Prokofeva M.I."/>
            <person name="Elcheninov A.G."/>
            <person name="Klyukina A."/>
            <person name="Kublanov I.V."/>
            <person name="Frolov E.N."/>
            <person name="Podosokorskaya O.A."/>
        </authorList>
    </citation>
    <scope>NUCLEOTIDE SEQUENCE [LARGE SCALE GENOMIC DNA]</scope>
    <source>
        <strain evidence="2 3">4137-cl</strain>
    </source>
</reference>
<accession>A0ABU3NVH8</accession>
<evidence type="ECO:0000313" key="2">
    <source>
        <dbReference type="EMBL" id="MDT8900829.1"/>
    </source>
</evidence>
<evidence type="ECO:0000313" key="3">
    <source>
        <dbReference type="Proteomes" id="UP001254848"/>
    </source>
</evidence>
<dbReference type="EMBL" id="JAUOZS010000001">
    <property type="protein sequence ID" value="MDT8900829.1"/>
    <property type="molecule type" value="Genomic_DNA"/>
</dbReference>
<proteinExistence type="predicted"/>
<keyword evidence="3" id="KW-1185">Reference proteome</keyword>
<organism evidence="2 3">
    <name type="scientific">Anaeroselena agilis</name>
    <dbReference type="NCBI Taxonomy" id="3063788"/>
    <lineage>
        <taxon>Bacteria</taxon>
        <taxon>Bacillati</taxon>
        <taxon>Bacillota</taxon>
        <taxon>Negativicutes</taxon>
        <taxon>Acetonemataceae</taxon>
        <taxon>Anaeroselena</taxon>
    </lineage>
</organism>
<keyword evidence="1" id="KW-1133">Transmembrane helix</keyword>
<evidence type="ECO:0000256" key="1">
    <source>
        <dbReference type="SAM" id="Phobius"/>
    </source>
</evidence>
<dbReference type="Proteomes" id="UP001254848">
    <property type="component" value="Unassembled WGS sequence"/>
</dbReference>
<gene>
    <name evidence="2" type="ORF">Q4T40_06205</name>
</gene>
<dbReference type="RefSeq" id="WP_413779362.1">
    <property type="nucleotide sequence ID" value="NZ_JAUOZS010000001.1"/>
</dbReference>
<name>A0ABU3NVH8_9FIRM</name>
<protein>
    <submittedName>
        <fullName evidence="2">Uncharacterized protein</fullName>
    </submittedName>
</protein>
<keyword evidence="1" id="KW-0812">Transmembrane</keyword>
<keyword evidence="1" id="KW-0472">Membrane</keyword>